<dbReference type="Pfam" id="PF00440">
    <property type="entry name" value="TetR_N"/>
    <property type="match status" value="1"/>
</dbReference>
<keyword evidence="7" id="KW-1185">Reference proteome</keyword>
<evidence type="ECO:0000313" key="6">
    <source>
        <dbReference type="EMBL" id="MBC6611113.1"/>
    </source>
</evidence>
<gene>
    <name evidence="6" type="ORF">H8B15_09270</name>
</gene>
<dbReference type="InterPro" id="IPR050109">
    <property type="entry name" value="HTH-type_TetR-like_transc_reg"/>
</dbReference>
<dbReference type="InterPro" id="IPR036271">
    <property type="entry name" value="Tet_transcr_reg_TetR-rel_C_sf"/>
</dbReference>
<evidence type="ECO:0000313" key="7">
    <source>
        <dbReference type="Proteomes" id="UP000622017"/>
    </source>
</evidence>
<keyword evidence="1" id="KW-0805">Transcription regulation</keyword>
<dbReference type="Gene3D" id="1.10.10.60">
    <property type="entry name" value="Homeodomain-like"/>
    <property type="match status" value="1"/>
</dbReference>
<dbReference type="SUPFAM" id="SSF46689">
    <property type="entry name" value="Homeodomain-like"/>
    <property type="match status" value="1"/>
</dbReference>
<reference evidence="6 7" key="1">
    <citation type="submission" date="2020-08" db="EMBL/GenBank/DDBJ databases">
        <title>Hymenobacter sp.</title>
        <authorList>
            <person name="Kim M.K."/>
        </authorList>
    </citation>
    <scope>NUCLEOTIDE SEQUENCE [LARGE SCALE GENOMIC DNA]</scope>
    <source>
        <strain evidence="6 7">BT507</strain>
    </source>
</reference>
<evidence type="ECO:0000256" key="4">
    <source>
        <dbReference type="PROSITE-ProRule" id="PRU00335"/>
    </source>
</evidence>
<name>A0ABR7MKN4_9BACT</name>
<feature type="DNA-binding region" description="H-T-H motif" evidence="4">
    <location>
        <begin position="35"/>
        <end position="54"/>
    </location>
</feature>
<evidence type="ECO:0000259" key="5">
    <source>
        <dbReference type="PROSITE" id="PS50977"/>
    </source>
</evidence>
<feature type="domain" description="HTH tetR-type" evidence="5">
    <location>
        <begin position="12"/>
        <end position="72"/>
    </location>
</feature>
<dbReference type="PANTHER" id="PTHR30055:SF234">
    <property type="entry name" value="HTH-TYPE TRANSCRIPTIONAL REGULATOR BETI"/>
    <property type="match status" value="1"/>
</dbReference>
<dbReference type="InterPro" id="IPR001647">
    <property type="entry name" value="HTH_TetR"/>
</dbReference>
<evidence type="ECO:0000256" key="2">
    <source>
        <dbReference type="ARBA" id="ARBA00023125"/>
    </source>
</evidence>
<evidence type="ECO:0000256" key="1">
    <source>
        <dbReference type="ARBA" id="ARBA00023015"/>
    </source>
</evidence>
<dbReference type="PROSITE" id="PS50977">
    <property type="entry name" value="HTH_TETR_2"/>
    <property type="match status" value="1"/>
</dbReference>
<sequence length="209" mass="23397">MGVKERKQREKEYREQSILAAAKTVFLTKGLVAATIDDIAAAAELGKGTLYRHYRSKEDIMLALSEQAFRELHQRYVAAVAKGGSGLDKLLRTRRAFFQFTMENPAYFGFIAFFESPFSTNAPEQLADIATTTHQLMMELRDEGIADGSMRKDIDANLLAYSIWGTSYGMMQFIVNKGSYLMEPQHTDPAAQFEAYIMLLESGLRAPAG</sequence>
<evidence type="ECO:0000256" key="3">
    <source>
        <dbReference type="ARBA" id="ARBA00023163"/>
    </source>
</evidence>
<dbReference type="PRINTS" id="PR00455">
    <property type="entry name" value="HTHTETR"/>
</dbReference>
<accession>A0ABR7MKN4</accession>
<comment type="caution">
    <text evidence="6">The sequence shown here is derived from an EMBL/GenBank/DDBJ whole genome shotgun (WGS) entry which is preliminary data.</text>
</comment>
<keyword evidence="3" id="KW-0804">Transcription</keyword>
<proteinExistence type="predicted"/>
<keyword evidence="2 4" id="KW-0238">DNA-binding</keyword>
<protein>
    <submittedName>
        <fullName evidence="6">TetR/AcrR family transcriptional regulator</fullName>
    </submittedName>
</protein>
<dbReference type="Gene3D" id="1.10.357.10">
    <property type="entry name" value="Tetracycline Repressor, domain 2"/>
    <property type="match status" value="1"/>
</dbReference>
<dbReference type="Proteomes" id="UP000622017">
    <property type="component" value="Unassembled WGS sequence"/>
</dbReference>
<dbReference type="SUPFAM" id="SSF48498">
    <property type="entry name" value="Tetracyclin repressor-like, C-terminal domain"/>
    <property type="match status" value="1"/>
</dbReference>
<organism evidence="6 7">
    <name type="scientific">Hymenobacter citatus</name>
    <dbReference type="NCBI Taxonomy" id="2763506"/>
    <lineage>
        <taxon>Bacteria</taxon>
        <taxon>Pseudomonadati</taxon>
        <taxon>Bacteroidota</taxon>
        <taxon>Cytophagia</taxon>
        <taxon>Cytophagales</taxon>
        <taxon>Hymenobacteraceae</taxon>
        <taxon>Hymenobacter</taxon>
    </lineage>
</organism>
<dbReference type="PANTHER" id="PTHR30055">
    <property type="entry name" value="HTH-TYPE TRANSCRIPTIONAL REGULATOR RUTR"/>
    <property type="match status" value="1"/>
</dbReference>
<dbReference type="RefSeq" id="WP_187319396.1">
    <property type="nucleotide sequence ID" value="NZ_JACSCY010000005.1"/>
</dbReference>
<dbReference type="EMBL" id="JACSCY010000005">
    <property type="protein sequence ID" value="MBC6611113.1"/>
    <property type="molecule type" value="Genomic_DNA"/>
</dbReference>
<dbReference type="InterPro" id="IPR009057">
    <property type="entry name" value="Homeodomain-like_sf"/>
</dbReference>